<keyword evidence="3" id="KW-1185">Reference proteome</keyword>
<dbReference type="Proteomes" id="UP000325081">
    <property type="component" value="Unassembled WGS sequence"/>
</dbReference>
<dbReference type="AlphaFoldDB" id="A0A5A7PPM7"/>
<proteinExistence type="predicted"/>
<protein>
    <submittedName>
        <fullName evidence="2">Uncharacterized protein</fullName>
    </submittedName>
</protein>
<dbReference type="EMBL" id="BKCP01004938">
    <property type="protein sequence ID" value="GER34709.1"/>
    <property type="molecule type" value="Genomic_DNA"/>
</dbReference>
<comment type="caution">
    <text evidence="2">The sequence shown here is derived from an EMBL/GenBank/DDBJ whole genome shotgun (WGS) entry which is preliminary data.</text>
</comment>
<evidence type="ECO:0000313" key="2">
    <source>
        <dbReference type="EMBL" id="GER34709.1"/>
    </source>
</evidence>
<accession>A0A5A7PPM7</accession>
<evidence type="ECO:0000313" key="3">
    <source>
        <dbReference type="Proteomes" id="UP000325081"/>
    </source>
</evidence>
<feature type="region of interest" description="Disordered" evidence="1">
    <location>
        <begin position="49"/>
        <end position="72"/>
    </location>
</feature>
<name>A0A5A7PPM7_STRAF</name>
<evidence type="ECO:0000256" key="1">
    <source>
        <dbReference type="SAM" id="MobiDB-lite"/>
    </source>
</evidence>
<organism evidence="2 3">
    <name type="scientific">Striga asiatica</name>
    <name type="common">Asiatic witchweed</name>
    <name type="synonym">Buchnera asiatica</name>
    <dbReference type="NCBI Taxonomy" id="4170"/>
    <lineage>
        <taxon>Eukaryota</taxon>
        <taxon>Viridiplantae</taxon>
        <taxon>Streptophyta</taxon>
        <taxon>Embryophyta</taxon>
        <taxon>Tracheophyta</taxon>
        <taxon>Spermatophyta</taxon>
        <taxon>Magnoliopsida</taxon>
        <taxon>eudicotyledons</taxon>
        <taxon>Gunneridae</taxon>
        <taxon>Pentapetalae</taxon>
        <taxon>asterids</taxon>
        <taxon>lamiids</taxon>
        <taxon>Lamiales</taxon>
        <taxon>Orobanchaceae</taxon>
        <taxon>Buchnereae</taxon>
        <taxon>Striga</taxon>
    </lineage>
</organism>
<sequence length="223" mass="25682">MAANNQYRSMVLLHSLTENTPGITLDNFKYHIIHLHNITSMIKHRRKFPWPSPKPWTQSSSDPSPHKAAPQQHLQITKTIKQLLRNFLLKLNTNSKIKGQFRLEILESRMFTGANKADGGRRRRLGMDHNELEMGIFRRAGEEVIESPTQSVEAVFAVVEAYHHHRFLHGCKARSKLNRVNYQLIKVIEIREFGASYQWRIDSFLCAASGRGGQIVVIEFAKI</sequence>
<gene>
    <name evidence="2" type="ORF">STAS_10944</name>
</gene>
<reference evidence="3" key="1">
    <citation type="journal article" date="2019" name="Curr. Biol.">
        <title>Genome Sequence of Striga asiatica Provides Insight into the Evolution of Plant Parasitism.</title>
        <authorList>
            <person name="Yoshida S."/>
            <person name="Kim S."/>
            <person name="Wafula E.K."/>
            <person name="Tanskanen J."/>
            <person name="Kim Y.M."/>
            <person name="Honaas L."/>
            <person name="Yang Z."/>
            <person name="Spallek T."/>
            <person name="Conn C.E."/>
            <person name="Ichihashi Y."/>
            <person name="Cheong K."/>
            <person name="Cui S."/>
            <person name="Der J.P."/>
            <person name="Gundlach H."/>
            <person name="Jiao Y."/>
            <person name="Hori C."/>
            <person name="Ishida J.K."/>
            <person name="Kasahara H."/>
            <person name="Kiba T."/>
            <person name="Kim M.S."/>
            <person name="Koo N."/>
            <person name="Laohavisit A."/>
            <person name="Lee Y.H."/>
            <person name="Lumba S."/>
            <person name="McCourt P."/>
            <person name="Mortimer J.C."/>
            <person name="Mutuku J.M."/>
            <person name="Nomura T."/>
            <person name="Sasaki-Sekimoto Y."/>
            <person name="Seto Y."/>
            <person name="Wang Y."/>
            <person name="Wakatake T."/>
            <person name="Sakakibara H."/>
            <person name="Demura T."/>
            <person name="Yamaguchi S."/>
            <person name="Yoneyama K."/>
            <person name="Manabe R.I."/>
            <person name="Nelson D.C."/>
            <person name="Schulman A.H."/>
            <person name="Timko M.P."/>
            <person name="dePamphilis C.W."/>
            <person name="Choi D."/>
            <person name="Shirasu K."/>
        </authorList>
    </citation>
    <scope>NUCLEOTIDE SEQUENCE [LARGE SCALE GENOMIC DNA]</scope>
    <source>
        <strain evidence="3">cv. UVA1</strain>
    </source>
</reference>